<keyword evidence="1" id="KW-0472">Membrane</keyword>
<evidence type="ECO:0000259" key="2">
    <source>
        <dbReference type="Pfam" id="PF24871"/>
    </source>
</evidence>
<dbReference type="PANTHER" id="PTHR47049">
    <property type="entry name" value="PIEZO-TYPE MECHANOSENSITIVE ION CHANNEL HOMOLOG"/>
    <property type="match status" value="1"/>
</dbReference>
<accession>A0A6I9MZX9</accession>
<feature type="transmembrane region" description="Helical" evidence="1">
    <location>
        <begin position="33"/>
        <end position="52"/>
    </location>
</feature>
<dbReference type="PANTHER" id="PTHR47049:SF6">
    <property type="entry name" value="PIEZO-TYPE MECHANOSENSITIVE ION CHANNEL COMPONENT"/>
    <property type="match status" value="1"/>
</dbReference>
<dbReference type="AlphaFoldDB" id="A0A6I9MZX9"/>
<dbReference type="GeneID" id="104944921"/>
<dbReference type="Proteomes" id="UP000504611">
    <property type="component" value="Unplaced"/>
</dbReference>
<dbReference type="GO" id="GO:0008381">
    <property type="term" value="F:mechanosensitive monoatomic ion channel activity"/>
    <property type="evidence" value="ECO:0007669"/>
    <property type="project" value="InterPro"/>
</dbReference>
<dbReference type="InterPro" id="IPR056769">
    <property type="entry name" value="Piezo_TM1-24"/>
</dbReference>
<dbReference type="OrthoDB" id="303066at2759"/>
<dbReference type="KEGG" id="ncc:104944921"/>
<reference evidence="4" key="1">
    <citation type="submission" date="2025-08" db="UniProtKB">
        <authorList>
            <consortium name="RefSeq"/>
        </authorList>
    </citation>
    <scope>IDENTIFICATION</scope>
    <source>
        <tissue evidence="4">Muscle</tissue>
    </source>
</reference>
<dbReference type="GO" id="GO:0016020">
    <property type="term" value="C:membrane"/>
    <property type="evidence" value="ECO:0007669"/>
    <property type="project" value="InterPro"/>
</dbReference>
<evidence type="ECO:0000313" key="4">
    <source>
        <dbReference type="RefSeq" id="XP_010768828.1"/>
    </source>
</evidence>
<evidence type="ECO:0000256" key="1">
    <source>
        <dbReference type="SAM" id="Phobius"/>
    </source>
</evidence>
<sequence length="160" mass="19322">MHVLGSMVMALLIKYWIYICGGMFFLVSFEGTIVMYKIIYMMMFLSCVALYQVHYEWWRRILKYFWMSVVIYTMLVLTLVYTFQFNISLPFWTDRLGVNKQHLKDLGLEQFELTVLFTRIFTPTSFLLVCILHMHYFHDRFLQLTDLQAVLAKEESTIYR</sequence>
<keyword evidence="1" id="KW-1133">Transmembrane helix</keyword>
<proteinExistence type="predicted"/>
<keyword evidence="3" id="KW-1185">Reference proteome</keyword>
<dbReference type="InterPro" id="IPR027272">
    <property type="entry name" value="Piezo"/>
</dbReference>
<protein>
    <submittedName>
        <fullName evidence="4">Piezo-type mechanosensitive ion channel component 2-like</fullName>
    </submittedName>
</protein>
<name>A0A6I9MZX9_9TELE</name>
<gene>
    <name evidence="4" type="primary">LOC104944921</name>
</gene>
<dbReference type="Pfam" id="PF24871">
    <property type="entry name" value="Piezo_TM1-24"/>
    <property type="match status" value="1"/>
</dbReference>
<feature type="transmembrane region" description="Helical" evidence="1">
    <location>
        <begin position="7"/>
        <end position="27"/>
    </location>
</feature>
<keyword evidence="1" id="KW-0812">Transmembrane</keyword>
<organism evidence="3 4">
    <name type="scientific">Notothenia coriiceps</name>
    <name type="common">black rockcod</name>
    <dbReference type="NCBI Taxonomy" id="8208"/>
    <lineage>
        <taxon>Eukaryota</taxon>
        <taxon>Metazoa</taxon>
        <taxon>Chordata</taxon>
        <taxon>Craniata</taxon>
        <taxon>Vertebrata</taxon>
        <taxon>Euteleostomi</taxon>
        <taxon>Actinopterygii</taxon>
        <taxon>Neopterygii</taxon>
        <taxon>Teleostei</taxon>
        <taxon>Neoteleostei</taxon>
        <taxon>Acanthomorphata</taxon>
        <taxon>Eupercaria</taxon>
        <taxon>Perciformes</taxon>
        <taxon>Notothenioidei</taxon>
        <taxon>Nototheniidae</taxon>
        <taxon>Notothenia</taxon>
    </lineage>
</organism>
<feature type="transmembrane region" description="Helical" evidence="1">
    <location>
        <begin position="64"/>
        <end position="83"/>
    </location>
</feature>
<dbReference type="RefSeq" id="XP_010768828.1">
    <property type="nucleotide sequence ID" value="XM_010770526.1"/>
</dbReference>
<feature type="transmembrane region" description="Helical" evidence="1">
    <location>
        <begin position="116"/>
        <end position="137"/>
    </location>
</feature>
<evidence type="ECO:0000313" key="3">
    <source>
        <dbReference type="Proteomes" id="UP000504611"/>
    </source>
</evidence>
<feature type="domain" description="Piezo TM1-24" evidence="2">
    <location>
        <begin position="1"/>
        <end position="143"/>
    </location>
</feature>